<proteinExistence type="predicted"/>
<dbReference type="OrthoDB" id="411785at2759"/>
<dbReference type="InterPro" id="IPR012310">
    <property type="entry name" value="DNA_ligase_ATP-dep_cent"/>
</dbReference>
<dbReference type="SUPFAM" id="SSF56091">
    <property type="entry name" value="DNA ligase/mRNA capping enzyme, catalytic domain"/>
    <property type="match status" value="1"/>
</dbReference>
<comment type="cofactor">
    <cofactor evidence="1">
        <name>a divalent metal cation</name>
        <dbReference type="ChEBI" id="CHEBI:60240"/>
    </cofactor>
</comment>
<keyword evidence="2" id="KW-0436">Ligase</keyword>
<dbReference type="InterPro" id="IPR050326">
    <property type="entry name" value="NAD_dep_DNA_ligaseB"/>
</dbReference>
<dbReference type="AlphaFoldDB" id="A0A367KYJ6"/>
<dbReference type="PROSITE" id="PS50160">
    <property type="entry name" value="DNA_LIGASE_A3"/>
    <property type="match status" value="1"/>
</dbReference>
<name>A0A367KYJ6_RHIST</name>
<dbReference type="Gene3D" id="3.30.470.30">
    <property type="entry name" value="DNA ligase/mRNA capping enzyme"/>
    <property type="match status" value="1"/>
</dbReference>
<keyword evidence="3" id="KW-0235">DNA replication</keyword>
<keyword evidence="5" id="KW-0234">DNA repair</keyword>
<dbReference type="PANTHER" id="PTHR47810:SF1">
    <property type="entry name" value="DNA LIGASE B"/>
    <property type="match status" value="1"/>
</dbReference>
<dbReference type="InterPro" id="IPR012340">
    <property type="entry name" value="NA-bd_OB-fold"/>
</dbReference>
<gene>
    <name evidence="7" type="ORF">CU098_014010</name>
</gene>
<evidence type="ECO:0000256" key="2">
    <source>
        <dbReference type="ARBA" id="ARBA00022598"/>
    </source>
</evidence>
<dbReference type="CDD" id="cd07896">
    <property type="entry name" value="Adenylation_kDNA_ligase_like"/>
    <property type="match status" value="1"/>
</dbReference>
<evidence type="ECO:0000256" key="5">
    <source>
        <dbReference type="ARBA" id="ARBA00023204"/>
    </source>
</evidence>
<dbReference type="GO" id="GO:0006310">
    <property type="term" value="P:DNA recombination"/>
    <property type="evidence" value="ECO:0007669"/>
    <property type="project" value="InterPro"/>
</dbReference>
<dbReference type="GO" id="GO:0006281">
    <property type="term" value="P:DNA repair"/>
    <property type="evidence" value="ECO:0007669"/>
    <property type="project" value="UniProtKB-KW"/>
</dbReference>
<reference evidence="7 8" key="1">
    <citation type="journal article" date="2018" name="G3 (Bethesda)">
        <title>Phylogenetic and Phylogenomic Definition of Rhizopus Species.</title>
        <authorList>
            <person name="Gryganskyi A.P."/>
            <person name="Golan J."/>
            <person name="Dolatabadi S."/>
            <person name="Mondo S."/>
            <person name="Robb S."/>
            <person name="Idnurm A."/>
            <person name="Muszewska A."/>
            <person name="Steczkiewicz K."/>
            <person name="Masonjones S."/>
            <person name="Liao H.L."/>
            <person name="Gajdeczka M.T."/>
            <person name="Anike F."/>
            <person name="Vuek A."/>
            <person name="Anishchenko I.M."/>
            <person name="Voigt K."/>
            <person name="de Hoog G.S."/>
            <person name="Smith M.E."/>
            <person name="Heitman J."/>
            <person name="Vilgalys R."/>
            <person name="Stajich J.E."/>
        </authorList>
    </citation>
    <scope>NUCLEOTIDE SEQUENCE [LARGE SCALE GENOMIC DNA]</scope>
    <source>
        <strain evidence="7 8">LSU 92-RS-03</strain>
    </source>
</reference>
<comment type="caution">
    <text evidence="7">The sequence shown here is derived from an EMBL/GenBank/DDBJ whole genome shotgun (WGS) entry which is preliminary data.</text>
</comment>
<accession>A0A367KYJ6</accession>
<dbReference type="Proteomes" id="UP000253551">
    <property type="component" value="Unassembled WGS sequence"/>
</dbReference>
<dbReference type="EMBL" id="PJQM01000011">
    <property type="protein sequence ID" value="RCI07254.1"/>
    <property type="molecule type" value="Genomic_DNA"/>
</dbReference>
<dbReference type="GO" id="GO:0006260">
    <property type="term" value="P:DNA replication"/>
    <property type="evidence" value="ECO:0007669"/>
    <property type="project" value="UniProtKB-KW"/>
</dbReference>
<dbReference type="Pfam" id="PF01068">
    <property type="entry name" value="DNA_ligase_A_M"/>
    <property type="match status" value="1"/>
</dbReference>
<dbReference type="PANTHER" id="PTHR47810">
    <property type="entry name" value="DNA LIGASE"/>
    <property type="match status" value="1"/>
</dbReference>
<dbReference type="GO" id="GO:0005524">
    <property type="term" value="F:ATP binding"/>
    <property type="evidence" value="ECO:0007669"/>
    <property type="project" value="InterPro"/>
</dbReference>
<evidence type="ECO:0000313" key="7">
    <source>
        <dbReference type="EMBL" id="RCI07254.1"/>
    </source>
</evidence>
<organism evidence="7 8">
    <name type="scientific">Rhizopus stolonifer</name>
    <name type="common">Rhizopus nigricans</name>
    <dbReference type="NCBI Taxonomy" id="4846"/>
    <lineage>
        <taxon>Eukaryota</taxon>
        <taxon>Fungi</taxon>
        <taxon>Fungi incertae sedis</taxon>
        <taxon>Mucoromycota</taxon>
        <taxon>Mucoromycotina</taxon>
        <taxon>Mucoromycetes</taxon>
        <taxon>Mucorales</taxon>
        <taxon>Mucorineae</taxon>
        <taxon>Rhizopodaceae</taxon>
        <taxon>Rhizopus</taxon>
    </lineage>
</organism>
<evidence type="ECO:0000313" key="8">
    <source>
        <dbReference type="Proteomes" id="UP000253551"/>
    </source>
</evidence>
<dbReference type="Gene3D" id="2.40.50.140">
    <property type="entry name" value="Nucleic acid-binding proteins"/>
    <property type="match status" value="1"/>
</dbReference>
<dbReference type="SUPFAM" id="SSF50249">
    <property type="entry name" value="Nucleic acid-binding proteins"/>
    <property type="match status" value="1"/>
</dbReference>
<evidence type="ECO:0000256" key="1">
    <source>
        <dbReference type="ARBA" id="ARBA00001968"/>
    </source>
</evidence>
<dbReference type="GO" id="GO:0003910">
    <property type="term" value="F:DNA ligase (ATP) activity"/>
    <property type="evidence" value="ECO:0007669"/>
    <property type="project" value="InterPro"/>
</dbReference>
<keyword evidence="8" id="KW-1185">Reference proteome</keyword>
<sequence length="458" mass="52534">MIKRFFSSIQQPVVDQLENLQCLVHSINNTSSLLQKRLLITENPSCHSILKRIYNPHVRHHLSSKTVLEYMESHPDRVNPCHQNLDQLLESLSSRTLTGNEARRAVADFYNAYCQTKAHKQIFWRVIDRNLKMGVSEKTVRHVLSDQKEFSPCSIKVALAYPISKIKQLDLSSGWYASQKLDGIRCLSLVRFDQGEHDIQFLSRSGRPFNTLQKVANDLKEAAKKTEIQEDFVLDGEVCAYGEKDTKTEVFKEVLSQIRRLNEEMKDPVYHVFDYIPMRAFLQGKGDMVFSERQSHLTRLINEIPLKHVKLVDQQPLKSVDHLDELTENAVGSGWEGLILRRDVPYEGKRTNNLLKVKEWEDAEYTVNGIDTTFMRIPSTGENKLVLKNVNIEHKGNTVSVGSGFSVNERIDFAKNPELILGKAITVRYFSESVNKNGTISLRFPTVKAVYDSQKRDI</sequence>
<evidence type="ECO:0000256" key="4">
    <source>
        <dbReference type="ARBA" id="ARBA00022763"/>
    </source>
</evidence>
<evidence type="ECO:0000256" key="3">
    <source>
        <dbReference type="ARBA" id="ARBA00022705"/>
    </source>
</evidence>
<evidence type="ECO:0000259" key="6">
    <source>
        <dbReference type="PROSITE" id="PS50160"/>
    </source>
</evidence>
<protein>
    <recommendedName>
        <fullName evidence="6">ATP-dependent DNA ligase family profile domain-containing protein</fullName>
    </recommendedName>
</protein>
<feature type="domain" description="ATP-dependent DNA ligase family profile" evidence="6">
    <location>
        <begin position="270"/>
        <end position="359"/>
    </location>
</feature>
<keyword evidence="4" id="KW-0227">DNA damage</keyword>